<reference evidence="3" key="1">
    <citation type="submission" date="2021-01" db="EMBL/GenBank/DDBJ databases">
        <authorList>
            <person name="Corre E."/>
            <person name="Pelletier E."/>
            <person name="Niang G."/>
            <person name="Scheremetjew M."/>
            <person name="Finn R."/>
            <person name="Kale V."/>
            <person name="Holt S."/>
            <person name="Cochrane G."/>
            <person name="Meng A."/>
            <person name="Brown T."/>
            <person name="Cohen L."/>
        </authorList>
    </citation>
    <scope>NUCLEOTIDE SEQUENCE</scope>
    <source>
        <strain evidence="3">Pbaha01</strain>
    </source>
</reference>
<dbReference type="SUPFAM" id="SSF69848">
    <property type="entry name" value="LCCL domain"/>
    <property type="match status" value="1"/>
</dbReference>
<evidence type="ECO:0000256" key="1">
    <source>
        <dbReference type="SAM" id="Phobius"/>
    </source>
</evidence>
<dbReference type="Pfam" id="PF03815">
    <property type="entry name" value="LCCL"/>
    <property type="match status" value="1"/>
</dbReference>
<sequence>MGAPSCRRATCTRVRPGCAHGAMALQLARPSSGPPSIKPYCGAKATSALEVKDTRLGSRGVLGQPAPAWADVGLASHMRDMCGLVPAPGPLTHGGGAAPDVLQRRLDWRRLTFKSGVCVFAVAENVACYLAFLQTNDPHLNFYNKFEAHALRLPGLDTVLLILAVVNSVYLFIFWTLVTVIKLDIFKVMAVGRVGISAACSVICFALVFFAESTKVAPFLCTVFFFLHLEFVIVGFLCFDKGEATPVQRGLCYAGMACVAIALLAWCLAFLLDGMTFLRDVSCVASKNRAMPVKIRGMDEWQCVRWGQTHYITHMPDPEEATYQAHCSTSFHAFGKIPGLGEEAPGRRAQLVHCPPQCQSFGLGMKVIGCKVYDARSSVCSAAVQMGVLAANQGGTVKVVGREPLAPGQYGRCNLNGVLSESTADTEGADATRRDWAFYFQDVDGMESEDMVVLHGWRRTSFHSTRQPWKSFIADVSWVIGGGKVHREEVPFGPSNDTNSDIQLDFCHPASPAPLNRCT</sequence>
<dbReference type="PROSITE" id="PS50820">
    <property type="entry name" value="LCCL"/>
    <property type="match status" value="1"/>
</dbReference>
<keyword evidence="1" id="KW-0472">Membrane</keyword>
<keyword evidence="1" id="KW-1133">Transmembrane helix</keyword>
<feature type="transmembrane region" description="Helical" evidence="1">
    <location>
        <begin position="251"/>
        <end position="272"/>
    </location>
</feature>
<evidence type="ECO:0000259" key="2">
    <source>
        <dbReference type="PROSITE" id="PS50820"/>
    </source>
</evidence>
<evidence type="ECO:0000313" key="3">
    <source>
        <dbReference type="EMBL" id="CAD8372537.1"/>
    </source>
</evidence>
<dbReference type="Gene3D" id="2.170.130.20">
    <property type="entry name" value="LCCL-like domain"/>
    <property type="match status" value="1"/>
</dbReference>
<dbReference type="EMBL" id="HBEG01034232">
    <property type="protein sequence ID" value="CAD8372537.1"/>
    <property type="molecule type" value="Transcribed_RNA"/>
</dbReference>
<feature type="transmembrane region" description="Helical" evidence="1">
    <location>
        <begin position="190"/>
        <end position="211"/>
    </location>
</feature>
<dbReference type="SMART" id="SM00603">
    <property type="entry name" value="LCCL"/>
    <property type="match status" value="1"/>
</dbReference>
<feature type="transmembrane region" description="Helical" evidence="1">
    <location>
        <begin position="111"/>
        <end position="132"/>
    </location>
</feature>
<name>A0A7S0ASX5_9DINO</name>
<protein>
    <recommendedName>
        <fullName evidence="2">LCCL domain-containing protein</fullName>
    </recommendedName>
</protein>
<organism evidence="3">
    <name type="scientific">Pyrodinium bahamense</name>
    <dbReference type="NCBI Taxonomy" id="73915"/>
    <lineage>
        <taxon>Eukaryota</taxon>
        <taxon>Sar</taxon>
        <taxon>Alveolata</taxon>
        <taxon>Dinophyceae</taxon>
        <taxon>Gonyaulacales</taxon>
        <taxon>Pyrocystaceae</taxon>
        <taxon>Pyrodinium</taxon>
    </lineage>
</organism>
<dbReference type="InterPro" id="IPR036609">
    <property type="entry name" value="LCCL_sf"/>
</dbReference>
<dbReference type="AlphaFoldDB" id="A0A7S0ASX5"/>
<dbReference type="InterPro" id="IPR004043">
    <property type="entry name" value="LCCL"/>
</dbReference>
<keyword evidence="1" id="KW-0812">Transmembrane</keyword>
<gene>
    <name evidence="3" type="ORF">PBAH0796_LOCUS20921</name>
</gene>
<accession>A0A7S0ASX5</accession>
<proteinExistence type="predicted"/>
<feature type="transmembrane region" description="Helical" evidence="1">
    <location>
        <begin position="159"/>
        <end position="178"/>
    </location>
</feature>
<feature type="transmembrane region" description="Helical" evidence="1">
    <location>
        <begin position="217"/>
        <end position="239"/>
    </location>
</feature>
<feature type="domain" description="LCCL" evidence="2">
    <location>
        <begin position="321"/>
        <end position="400"/>
    </location>
</feature>